<proteinExistence type="inferred from homology"/>
<name>A0A7L9U0S6_9BURK</name>
<comment type="similarity">
    <text evidence="1">Belongs to the LysR transcriptional regulatory family.</text>
</comment>
<feature type="domain" description="HTH lysR-type" evidence="5">
    <location>
        <begin position="1"/>
        <end position="59"/>
    </location>
</feature>
<dbReference type="Pfam" id="PF00126">
    <property type="entry name" value="HTH_1"/>
    <property type="match status" value="1"/>
</dbReference>
<keyword evidence="7" id="KW-1185">Reference proteome</keyword>
<dbReference type="Gene3D" id="1.10.10.10">
    <property type="entry name" value="Winged helix-like DNA-binding domain superfamily/Winged helix DNA-binding domain"/>
    <property type="match status" value="1"/>
</dbReference>
<dbReference type="InterPro" id="IPR005119">
    <property type="entry name" value="LysR_subst-bd"/>
</dbReference>
<dbReference type="RefSeq" id="WP_193685694.1">
    <property type="nucleotide sequence ID" value="NZ_CP062941.1"/>
</dbReference>
<keyword evidence="3" id="KW-0238">DNA-binding</keyword>
<dbReference type="InterPro" id="IPR036390">
    <property type="entry name" value="WH_DNA-bd_sf"/>
</dbReference>
<dbReference type="GO" id="GO:0043565">
    <property type="term" value="F:sequence-specific DNA binding"/>
    <property type="evidence" value="ECO:0007669"/>
    <property type="project" value="TreeGrafter"/>
</dbReference>
<gene>
    <name evidence="6" type="ORF">LPB04_17030</name>
</gene>
<reference evidence="6 7" key="1">
    <citation type="submission" date="2020-10" db="EMBL/GenBank/DDBJ databases">
        <title>Genome sequencing of Massilia sp. LPB0304.</title>
        <authorList>
            <person name="Kim J."/>
        </authorList>
    </citation>
    <scope>NUCLEOTIDE SEQUENCE [LARGE SCALE GENOMIC DNA]</scope>
    <source>
        <strain evidence="6 7">LPB0304</strain>
    </source>
</reference>
<dbReference type="PANTHER" id="PTHR30537:SF72">
    <property type="entry name" value="LYSR FAMILY TRANSCRIPTIONAL REGULATOR"/>
    <property type="match status" value="1"/>
</dbReference>
<evidence type="ECO:0000313" key="7">
    <source>
        <dbReference type="Proteomes" id="UP000593875"/>
    </source>
</evidence>
<dbReference type="EMBL" id="CP062941">
    <property type="protein sequence ID" value="QOL48651.1"/>
    <property type="molecule type" value="Genomic_DNA"/>
</dbReference>
<dbReference type="Pfam" id="PF03466">
    <property type="entry name" value="LysR_substrate"/>
    <property type="match status" value="1"/>
</dbReference>
<dbReference type="InterPro" id="IPR000847">
    <property type="entry name" value="LysR_HTH_N"/>
</dbReference>
<dbReference type="FunFam" id="3.40.190.290:FF:000001">
    <property type="entry name" value="Transcriptional regulator, LysR family"/>
    <property type="match status" value="1"/>
</dbReference>
<dbReference type="Proteomes" id="UP000593875">
    <property type="component" value="Chromosome"/>
</dbReference>
<protein>
    <submittedName>
        <fullName evidence="6">LysR family transcriptional regulator</fullName>
    </submittedName>
</protein>
<dbReference type="PANTHER" id="PTHR30537">
    <property type="entry name" value="HTH-TYPE TRANSCRIPTIONAL REGULATOR"/>
    <property type="match status" value="1"/>
</dbReference>
<keyword evidence="4" id="KW-0804">Transcription</keyword>
<keyword evidence="2" id="KW-0805">Transcription regulation</keyword>
<dbReference type="SUPFAM" id="SSF53850">
    <property type="entry name" value="Periplasmic binding protein-like II"/>
    <property type="match status" value="1"/>
</dbReference>
<dbReference type="CDD" id="cd08472">
    <property type="entry name" value="PBP2_CrgA_like_3"/>
    <property type="match status" value="1"/>
</dbReference>
<evidence type="ECO:0000313" key="6">
    <source>
        <dbReference type="EMBL" id="QOL48651.1"/>
    </source>
</evidence>
<dbReference type="FunFam" id="1.10.10.10:FF:000001">
    <property type="entry name" value="LysR family transcriptional regulator"/>
    <property type="match status" value="1"/>
</dbReference>
<evidence type="ECO:0000256" key="2">
    <source>
        <dbReference type="ARBA" id="ARBA00023015"/>
    </source>
</evidence>
<dbReference type="AlphaFoldDB" id="A0A7L9U0S6"/>
<dbReference type="Gene3D" id="3.40.190.290">
    <property type="match status" value="1"/>
</dbReference>
<evidence type="ECO:0000256" key="3">
    <source>
        <dbReference type="ARBA" id="ARBA00023125"/>
    </source>
</evidence>
<dbReference type="GO" id="GO:0006351">
    <property type="term" value="P:DNA-templated transcription"/>
    <property type="evidence" value="ECO:0007669"/>
    <property type="project" value="TreeGrafter"/>
</dbReference>
<evidence type="ECO:0000256" key="4">
    <source>
        <dbReference type="ARBA" id="ARBA00023163"/>
    </source>
</evidence>
<sequence length="313" mass="34035">MDRIKAMQTFVRIVEASSFSRAAETLNLPRASLTATMQNLEAYLGTRLLLRTTRSVALTTDGAEFYARCVEILAAVEAAEGRFRSSEGVPRGRLRIELPGAVGRRVVVPRLAQFHARYPDIELVVSLADRLADLTRDGIDCALRVGELDDSSLIGRQVGSMRFVTCAAPAYLASHGVPETLEDLDGHRGIVHFSGRTGRPFDWDFSVGGRIERRRLPGMLSVNDADAYVSCGLQGLGIIQAATYMVHDHLASGALVEVLADCPSVPMPVSLVHPQGRMASPKLRVFAEWVEDLFAADPHLCRAPSLPLSSENA</sequence>
<dbReference type="InterPro" id="IPR058163">
    <property type="entry name" value="LysR-type_TF_proteobact-type"/>
</dbReference>
<dbReference type="SUPFAM" id="SSF46785">
    <property type="entry name" value="Winged helix' DNA-binding domain"/>
    <property type="match status" value="1"/>
</dbReference>
<dbReference type="InterPro" id="IPR036388">
    <property type="entry name" value="WH-like_DNA-bd_sf"/>
</dbReference>
<dbReference type="PROSITE" id="PS50931">
    <property type="entry name" value="HTH_LYSR"/>
    <property type="match status" value="1"/>
</dbReference>
<dbReference type="KEGG" id="mlir:LPB04_17030"/>
<accession>A0A7L9U0S6</accession>
<dbReference type="GO" id="GO:0003700">
    <property type="term" value="F:DNA-binding transcription factor activity"/>
    <property type="evidence" value="ECO:0007669"/>
    <property type="project" value="InterPro"/>
</dbReference>
<organism evidence="6 7">
    <name type="scientific">Massilia litorea</name>
    <dbReference type="NCBI Taxonomy" id="2769491"/>
    <lineage>
        <taxon>Bacteria</taxon>
        <taxon>Pseudomonadati</taxon>
        <taxon>Pseudomonadota</taxon>
        <taxon>Betaproteobacteria</taxon>
        <taxon>Burkholderiales</taxon>
        <taxon>Oxalobacteraceae</taxon>
        <taxon>Telluria group</taxon>
        <taxon>Massilia</taxon>
    </lineage>
</organism>
<evidence type="ECO:0000256" key="1">
    <source>
        <dbReference type="ARBA" id="ARBA00009437"/>
    </source>
</evidence>
<evidence type="ECO:0000259" key="5">
    <source>
        <dbReference type="PROSITE" id="PS50931"/>
    </source>
</evidence>